<dbReference type="EMBL" id="BOMM01000014">
    <property type="protein sequence ID" value="GIE10145.1"/>
    <property type="molecule type" value="Genomic_DNA"/>
</dbReference>
<dbReference type="InterPro" id="IPR013785">
    <property type="entry name" value="Aldolase_TIM"/>
</dbReference>
<dbReference type="PANTHER" id="PTHR43273:SF8">
    <property type="entry name" value="RADICAL SAM DOMAIN PROTEIN"/>
    <property type="match status" value="1"/>
</dbReference>
<keyword evidence="7" id="KW-1185">Reference proteome</keyword>
<reference evidence="6" key="1">
    <citation type="submission" date="2021-01" db="EMBL/GenBank/DDBJ databases">
        <title>Whole genome shotgun sequence of Actinoplanes ferrugineus NBRC 15555.</title>
        <authorList>
            <person name="Komaki H."/>
            <person name="Tamura T."/>
        </authorList>
    </citation>
    <scope>NUCLEOTIDE SEQUENCE</scope>
    <source>
        <strain evidence="6">NBRC 15555</strain>
    </source>
</reference>
<feature type="domain" description="Radical SAM core" evidence="5">
    <location>
        <begin position="19"/>
        <end position="255"/>
    </location>
</feature>
<dbReference type="SFLD" id="SFLDG01067">
    <property type="entry name" value="SPASM/twitch_domain_containing"/>
    <property type="match status" value="1"/>
</dbReference>
<gene>
    <name evidence="6" type="ORF">Afe05nite_19850</name>
</gene>
<evidence type="ECO:0000259" key="5">
    <source>
        <dbReference type="PROSITE" id="PS51918"/>
    </source>
</evidence>
<dbReference type="CDD" id="cd01335">
    <property type="entry name" value="Radical_SAM"/>
    <property type="match status" value="1"/>
</dbReference>
<dbReference type="RefSeq" id="WP_203816715.1">
    <property type="nucleotide sequence ID" value="NZ_BAAABP010000007.1"/>
</dbReference>
<keyword evidence="4" id="KW-0411">Iron-sulfur</keyword>
<evidence type="ECO:0000313" key="6">
    <source>
        <dbReference type="EMBL" id="GIE10145.1"/>
    </source>
</evidence>
<evidence type="ECO:0000256" key="1">
    <source>
        <dbReference type="ARBA" id="ARBA00022691"/>
    </source>
</evidence>
<organism evidence="6 7">
    <name type="scientific">Paractinoplanes ferrugineus</name>
    <dbReference type="NCBI Taxonomy" id="113564"/>
    <lineage>
        <taxon>Bacteria</taxon>
        <taxon>Bacillati</taxon>
        <taxon>Actinomycetota</taxon>
        <taxon>Actinomycetes</taxon>
        <taxon>Micromonosporales</taxon>
        <taxon>Micromonosporaceae</taxon>
        <taxon>Paractinoplanes</taxon>
    </lineage>
</organism>
<dbReference type="AlphaFoldDB" id="A0A919IX96"/>
<dbReference type="SFLD" id="SFLDS00029">
    <property type="entry name" value="Radical_SAM"/>
    <property type="match status" value="1"/>
</dbReference>
<sequence length="393" mass="42739">MVVTKLGLPRGRSGPAVPAEPFRQFIVKVHSRCNLSCDYCYVYHHVDQSWRDRPMVMSARTIAALAERIGEHTAAHQPRKIFLVLHGGEPLLAGHSVIDDVISSVRAQVPGSTEIDVLLQTNGTLIDDDFIEVFRRHQVDVGVSLDGGSEATNRHRRFVSGRPSFDLVEAGIARLRAAGDVWTGLLCAVDLDNDPIQVYEDLLALGPPSIDLLLPLANWVYPPPGHNPAATPYAEWLIRVFDRWFDAPVRATGIRLFESIIMLALGGASDTEAVGLNSPAAITVETDGSLEVTDALKTTAPGLGALGMSVHDHSLDEAAAHVAVRATHRIVANLATGCQICPVQAVCGGGQYSHRFGTDGGFAHPSVYCRDLYRLIDHVRGRVRETFEDREGR</sequence>
<dbReference type="PANTHER" id="PTHR43273">
    <property type="entry name" value="ANAEROBIC SULFATASE-MATURATING ENZYME HOMOLOG ASLB-RELATED"/>
    <property type="match status" value="1"/>
</dbReference>
<dbReference type="InterPro" id="IPR007197">
    <property type="entry name" value="rSAM"/>
</dbReference>
<name>A0A919IX96_9ACTN</name>
<evidence type="ECO:0000256" key="2">
    <source>
        <dbReference type="ARBA" id="ARBA00022723"/>
    </source>
</evidence>
<dbReference type="InterPro" id="IPR026335">
    <property type="entry name" value="rSAM_SPASM_FxsB"/>
</dbReference>
<dbReference type="Pfam" id="PF04055">
    <property type="entry name" value="Radical_SAM"/>
    <property type="match status" value="1"/>
</dbReference>
<dbReference type="Gene3D" id="3.20.20.70">
    <property type="entry name" value="Aldolase class I"/>
    <property type="match status" value="1"/>
</dbReference>
<dbReference type="GO" id="GO:0016491">
    <property type="term" value="F:oxidoreductase activity"/>
    <property type="evidence" value="ECO:0007669"/>
    <property type="project" value="InterPro"/>
</dbReference>
<dbReference type="InterPro" id="IPR058240">
    <property type="entry name" value="rSAM_sf"/>
</dbReference>
<dbReference type="Proteomes" id="UP000598174">
    <property type="component" value="Unassembled WGS sequence"/>
</dbReference>
<dbReference type="NCBIfam" id="TIGR04269">
    <property type="entry name" value="SAM_SPASM_FxsB"/>
    <property type="match status" value="1"/>
</dbReference>
<keyword evidence="1" id="KW-0949">S-adenosyl-L-methionine</keyword>
<protein>
    <recommendedName>
        <fullName evidence="5">Radical SAM core domain-containing protein</fullName>
    </recommendedName>
</protein>
<evidence type="ECO:0000256" key="3">
    <source>
        <dbReference type="ARBA" id="ARBA00023004"/>
    </source>
</evidence>
<dbReference type="GO" id="GO:0046872">
    <property type="term" value="F:metal ion binding"/>
    <property type="evidence" value="ECO:0007669"/>
    <property type="project" value="UniProtKB-KW"/>
</dbReference>
<dbReference type="SFLD" id="SFLDG01386">
    <property type="entry name" value="main_SPASM_domain-containing"/>
    <property type="match status" value="1"/>
</dbReference>
<evidence type="ECO:0000313" key="7">
    <source>
        <dbReference type="Proteomes" id="UP000598174"/>
    </source>
</evidence>
<dbReference type="GO" id="GO:0051536">
    <property type="term" value="F:iron-sulfur cluster binding"/>
    <property type="evidence" value="ECO:0007669"/>
    <property type="project" value="UniProtKB-KW"/>
</dbReference>
<accession>A0A919IX96</accession>
<comment type="caution">
    <text evidence="6">The sequence shown here is derived from an EMBL/GenBank/DDBJ whole genome shotgun (WGS) entry which is preliminary data.</text>
</comment>
<keyword evidence="3" id="KW-0408">Iron</keyword>
<dbReference type="PROSITE" id="PS51918">
    <property type="entry name" value="RADICAL_SAM"/>
    <property type="match status" value="1"/>
</dbReference>
<proteinExistence type="predicted"/>
<dbReference type="InterPro" id="IPR023867">
    <property type="entry name" value="Sulphatase_maturase_rSAM"/>
</dbReference>
<dbReference type="SUPFAM" id="SSF102114">
    <property type="entry name" value="Radical SAM enzymes"/>
    <property type="match status" value="1"/>
</dbReference>
<keyword evidence="2" id="KW-0479">Metal-binding</keyword>
<dbReference type="SFLD" id="SFLDG01072">
    <property type="entry name" value="dehydrogenase_like"/>
    <property type="match status" value="1"/>
</dbReference>
<evidence type="ECO:0000256" key="4">
    <source>
        <dbReference type="ARBA" id="ARBA00023014"/>
    </source>
</evidence>